<protein>
    <submittedName>
        <fullName evidence="1">Uncharacterized protein</fullName>
    </submittedName>
</protein>
<sequence length="116" mass="12752">MKITNLVSKSAIQTDATREAVTEKKAYPDLTYCLPAIRANAYAVIMKSSLISLFCFTGFSEQLEEYQDHFCIPLLSTALLSVETRECVTHMLLLISQYLSLDGCAHKVAPGSLAST</sequence>
<organism evidence="1">
    <name type="scientific">Arundo donax</name>
    <name type="common">Giant reed</name>
    <name type="synonym">Donax arundinaceus</name>
    <dbReference type="NCBI Taxonomy" id="35708"/>
    <lineage>
        <taxon>Eukaryota</taxon>
        <taxon>Viridiplantae</taxon>
        <taxon>Streptophyta</taxon>
        <taxon>Embryophyta</taxon>
        <taxon>Tracheophyta</taxon>
        <taxon>Spermatophyta</taxon>
        <taxon>Magnoliopsida</taxon>
        <taxon>Liliopsida</taxon>
        <taxon>Poales</taxon>
        <taxon>Poaceae</taxon>
        <taxon>PACMAD clade</taxon>
        <taxon>Arundinoideae</taxon>
        <taxon>Arundineae</taxon>
        <taxon>Arundo</taxon>
    </lineage>
</organism>
<name>A0A0A9HGG7_ARUDO</name>
<accession>A0A0A9HGG7</accession>
<reference evidence="1" key="1">
    <citation type="submission" date="2014-09" db="EMBL/GenBank/DDBJ databases">
        <authorList>
            <person name="Magalhaes I.L.F."/>
            <person name="Oliveira U."/>
            <person name="Santos F.R."/>
            <person name="Vidigal T.H.D.A."/>
            <person name="Brescovit A.D."/>
            <person name="Santos A.J."/>
        </authorList>
    </citation>
    <scope>NUCLEOTIDE SEQUENCE</scope>
    <source>
        <tissue evidence="1">Shoot tissue taken approximately 20 cm above the soil surface</tissue>
    </source>
</reference>
<dbReference type="EMBL" id="GBRH01161646">
    <property type="protein sequence ID" value="JAE36250.1"/>
    <property type="molecule type" value="Transcribed_RNA"/>
</dbReference>
<dbReference type="AlphaFoldDB" id="A0A0A9HGG7"/>
<reference evidence="1" key="2">
    <citation type="journal article" date="2015" name="Data Brief">
        <title>Shoot transcriptome of the giant reed, Arundo donax.</title>
        <authorList>
            <person name="Barrero R.A."/>
            <person name="Guerrero F.D."/>
            <person name="Moolhuijzen P."/>
            <person name="Goolsby J.A."/>
            <person name="Tidwell J."/>
            <person name="Bellgard S.E."/>
            <person name="Bellgard M.I."/>
        </authorList>
    </citation>
    <scope>NUCLEOTIDE SEQUENCE</scope>
    <source>
        <tissue evidence="1">Shoot tissue taken approximately 20 cm above the soil surface</tissue>
    </source>
</reference>
<evidence type="ECO:0000313" key="1">
    <source>
        <dbReference type="EMBL" id="JAE36250.1"/>
    </source>
</evidence>
<proteinExistence type="predicted"/>